<reference evidence="2 3" key="2">
    <citation type="submission" date="2021-03" db="EMBL/GenBank/DDBJ databases">
        <title>Genomic Encyclopedia of Type Strains, Phase IV (KMG-IV): sequencing the most valuable type-strain genomes for metagenomic binning, comparative biology and taxonomic classification.</title>
        <authorList>
            <person name="Goeker M."/>
        </authorList>
    </citation>
    <scope>NUCLEOTIDE SEQUENCE [LARGE SCALE GENOMIC DNA]</scope>
    <source>
        <strain evidence="2 3">DSM 41954</strain>
    </source>
</reference>
<dbReference type="AlphaFoldDB" id="A0A061A339"/>
<dbReference type="Pfam" id="PF13416">
    <property type="entry name" value="SBP_bac_8"/>
    <property type="match status" value="1"/>
</dbReference>
<keyword evidence="3" id="KW-1185">Reference proteome</keyword>
<sequence length="437" mass="47202">MSSSFSRRALLKGAALGGLATTGALSGCSSGPPPGTATWSMWSSSPEENRVWADFGRYVERRMHIRSASTLTPSDGYPTKLDLQLVSGTAGMVTALNGWLIPTYASRGAHRPLDDLIAADPDFDLDDFYPAIRSISSFAGHTYAIGFDVAPTVLYYNRTLLERNGVDPPSPTEPMSWDTFRELAIELSKPEDQYGFTCAPTIDDLVSWIYCAGGDVLDGDRDTSPLDAPEALQAIHYVVDLYVKDRVTPPIDNLVAQNASGASLANFLQGNVAFMQNGPWQVLNVRKAPFTWDIVPFPAGPAGSTPRVSGSSFAIPSGVKDDDLDLAWRLLKTLTSTGALNIYARAGRNNPARLSAASAFEPPPANLGIVQRILKGDVAGGHPFNVTTNWNRVRLLLGQDLPRAFLGQVSVRDAIDGVMPRLNALMRQHRDAVRQAT</sequence>
<gene>
    <name evidence="2" type="ORF">J2Z30_005143</name>
    <name evidence="1" type="ORF">SIRAN9249</name>
</gene>
<dbReference type="InterPro" id="IPR006059">
    <property type="entry name" value="SBP"/>
</dbReference>
<dbReference type="EMBL" id="LK022848">
    <property type="protein sequence ID" value="CDR17156.1"/>
    <property type="molecule type" value="Genomic_DNA"/>
</dbReference>
<dbReference type="SUPFAM" id="SSF53850">
    <property type="entry name" value="Periplasmic binding protein-like II"/>
    <property type="match status" value="1"/>
</dbReference>
<dbReference type="Proteomes" id="UP000756710">
    <property type="component" value="Unassembled WGS sequence"/>
</dbReference>
<dbReference type="CDD" id="cd13585">
    <property type="entry name" value="PBP2_TMBP_like"/>
    <property type="match status" value="1"/>
</dbReference>
<proteinExistence type="predicted"/>
<evidence type="ECO:0000313" key="3">
    <source>
        <dbReference type="Proteomes" id="UP000756710"/>
    </source>
</evidence>
<reference evidence="1" key="1">
    <citation type="submission" date="2014-05" db="EMBL/GenBank/DDBJ databases">
        <authorList>
            <person name="Horn Fabian"/>
        </authorList>
    </citation>
    <scope>NUCLEOTIDE SEQUENCE</scope>
</reference>
<organism evidence="1">
    <name type="scientific">Streptomyces iranensis</name>
    <dbReference type="NCBI Taxonomy" id="576784"/>
    <lineage>
        <taxon>Bacteria</taxon>
        <taxon>Bacillati</taxon>
        <taxon>Actinomycetota</taxon>
        <taxon>Actinomycetes</taxon>
        <taxon>Kitasatosporales</taxon>
        <taxon>Streptomycetaceae</taxon>
        <taxon>Streptomyces</taxon>
        <taxon>Streptomyces violaceusniger group</taxon>
    </lineage>
</organism>
<dbReference type="Gene3D" id="3.40.190.10">
    <property type="entry name" value="Periplasmic binding protein-like II"/>
    <property type="match status" value="1"/>
</dbReference>
<dbReference type="PANTHER" id="PTHR43649:SF30">
    <property type="entry name" value="ABC TRANSPORTER SUBSTRATE-BINDING PROTEIN"/>
    <property type="match status" value="1"/>
</dbReference>
<accession>A0A061A339</accession>
<dbReference type="RefSeq" id="WP_044580053.1">
    <property type="nucleotide sequence ID" value="NZ_BAABDR010000029.1"/>
</dbReference>
<dbReference type="InterPro" id="IPR006311">
    <property type="entry name" value="TAT_signal"/>
</dbReference>
<evidence type="ECO:0000313" key="1">
    <source>
        <dbReference type="EMBL" id="CDR17156.1"/>
    </source>
</evidence>
<keyword evidence="2" id="KW-0762">Sugar transport</keyword>
<dbReference type="PROSITE" id="PS51318">
    <property type="entry name" value="TAT"/>
    <property type="match status" value="1"/>
</dbReference>
<protein>
    <submittedName>
        <fullName evidence="1">Extracellular solute-binding protein family 1</fullName>
    </submittedName>
    <submittedName>
        <fullName evidence="2">Multiple sugar transport system substrate-binding protein</fullName>
    </submittedName>
</protein>
<name>A0A061A339_9ACTN</name>
<dbReference type="PANTHER" id="PTHR43649">
    <property type="entry name" value="ARABINOSE-BINDING PROTEIN-RELATED"/>
    <property type="match status" value="1"/>
</dbReference>
<keyword evidence="2" id="KW-0813">Transport</keyword>
<dbReference type="InterPro" id="IPR050490">
    <property type="entry name" value="Bact_solute-bd_prot1"/>
</dbReference>
<dbReference type="HOGENOM" id="CLU_031285_10_5_11"/>
<evidence type="ECO:0000313" key="2">
    <source>
        <dbReference type="EMBL" id="MBP2064120.1"/>
    </source>
</evidence>
<dbReference type="EMBL" id="JAGGLR010000014">
    <property type="protein sequence ID" value="MBP2064120.1"/>
    <property type="molecule type" value="Genomic_DNA"/>
</dbReference>
<dbReference type="PROSITE" id="PS51257">
    <property type="entry name" value="PROKAR_LIPOPROTEIN"/>
    <property type="match status" value="1"/>
</dbReference>